<proteinExistence type="predicted"/>
<dbReference type="EMBL" id="WOAJ01000002">
    <property type="protein sequence ID" value="MUI57921.1"/>
    <property type="molecule type" value="Genomic_DNA"/>
</dbReference>
<keyword evidence="1" id="KW-0472">Membrane</keyword>
<name>A0A6A9JYN0_PSEAI</name>
<feature type="transmembrane region" description="Helical" evidence="1">
    <location>
        <begin position="51"/>
        <end position="75"/>
    </location>
</feature>
<dbReference type="AlphaFoldDB" id="A0A6A9JYN0"/>
<gene>
    <name evidence="2" type="ORF">GNQ20_08930</name>
</gene>
<feature type="transmembrane region" description="Helical" evidence="1">
    <location>
        <begin position="128"/>
        <end position="150"/>
    </location>
</feature>
<evidence type="ECO:0008006" key="3">
    <source>
        <dbReference type="Google" id="ProtNLM"/>
    </source>
</evidence>
<organism evidence="2">
    <name type="scientific">Pseudomonas aeruginosa</name>
    <dbReference type="NCBI Taxonomy" id="287"/>
    <lineage>
        <taxon>Bacteria</taxon>
        <taxon>Pseudomonadati</taxon>
        <taxon>Pseudomonadota</taxon>
        <taxon>Gammaproteobacteria</taxon>
        <taxon>Pseudomonadales</taxon>
        <taxon>Pseudomonadaceae</taxon>
        <taxon>Pseudomonas</taxon>
    </lineage>
</organism>
<comment type="caution">
    <text evidence="2">The sequence shown here is derived from an EMBL/GenBank/DDBJ whole genome shotgun (WGS) entry which is preliminary data.</text>
</comment>
<protein>
    <recommendedName>
        <fullName evidence="3">Transmembrane protein</fullName>
    </recommendedName>
</protein>
<reference evidence="2" key="1">
    <citation type="submission" date="2019-11" db="EMBL/GenBank/DDBJ databases">
        <title>Genomes of ocular Pseudomonas aeruginosa isolates.</title>
        <authorList>
            <person name="Khan M."/>
            <person name="Rice S.A."/>
            <person name="Willcox M.D.P."/>
            <person name="Stapleton F."/>
        </authorList>
    </citation>
    <scope>NUCLEOTIDE SEQUENCE</scope>
    <source>
        <strain evidence="2">PA206</strain>
    </source>
</reference>
<evidence type="ECO:0000313" key="2">
    <source>
        <dbReference type="EMBL" id="MUI57921.1"/>
    </source>
</evidence>
<accession>A0A6A9JYN0</accession>
<dbReference type="RefSeq" id="WP_079394950.1">
    <property type="nucleotide sequence ID" value="NZ_CAWOKN010000020.1"/>
</dbReference>
<sequence>MDKNKAWLTFVMVLYFIFGFLLIRSSASPNDTTDFVWRFYSRIGFVMDRHIARALILSISLSCLFHTLIIIFRAIGNGWTSEGSKGAVSYLFFRALFLLGLSVLGVGALGDNVSLRRTPELNKELSVLIGGLVLGGMVWLINDLLISIYVRMQK</sequence>
<evidence type="ECO:0000256" key="1">
    <source>
        <dbReference type="SAM" id="Phobius"/>
    </source>
</evidence>
<keyword evidence="1" id="KW-1133">Transmembrane helix</keyword>
<keyword evidence="1" id="KW-0812">Transmembrane</keyword>
<feature type="transmembrane region" description="Helical" evidence="1">
    <location>
        <begin position="87"/>
        <end position="108"/>
    </location>
</feature>